<feature type="transmembrane region" description="Helical" evidence="1">
    <location>
        <begin position="6"/>
        <end position="24"/>
    </location>
</feature>
<evidence type="ECO:0000256" key="1">
    <source>
        <dbReference type="SAM" id="Phobius"/>
    </source>
</evidence>
<dbReference type="Proteomes" id="UP001291309">
    <property type="component" value="Unassembled WGS sequence"/>
</dbReference>
<evidence type="ECO:0000259" key="2">
    <source>
        <dbReference type="Pfam" id="PF07811"/>
    </source>
</evidence>
<dbReference type="Pfam" id="PF07811">
    <property type="entry name" value="TadE"/>
    <property type="match status" value="1"/>
</dbReference>
<proteinExistence type="predicted"/>
<gene>
    <name evidence="3" type="ORF">SYV04_32950</name>
</gene>
<dbReference type="EMBL" id="JAXIVS010000014">
    <property type="protein sequence ID" value="MDY7231245.1"/>
    <property type="molecule type" value="Genomic_DNA"/>
</dbReference>
<name>A0ABU5HCQ3_9BACT</name>
<keyword evidence="1" id="KW-0472">Membrane</keyword>
<organism evidence="3 4">
    <name type="scientific">Hyalangium rubrum</name>
    <dbReference type="NCBI Taxonomy" id="3103134"/>
    <lineage>
        <taxon>Bacteria</taxon>
        <taxon>Pseudomonadati</taxon>
        <taxon>Myxococcota</taxon>
        <taxon>Myxococcia</taxon>
        <taxon>Myxococcales</taxon>
        <taxon>Cystobacterineae</taxon>
        <taxon>Archangiaceae</taxon>
        <taxon>Hyalangium</taxon>
    </lineage>
</organism>
<evidence type="ECO:0000313" key="3">
    <source>
        <dbReference type="EMBL" id="MDY7231245.1"/>
    </source>
</evidence>
<accession>A0ABU5HCQ3</accession>
<dbReference type="RefSeq" id="WP_321549960.1">
    <property type="nucleotide sequence ID" value="NZ_JAXIVS010000014.1"/>
</dbReference>
<keyword evidence="1" id="KW-0812">Transmembrane</keyword>
<reference evidence="3 4" key="1">
    <citation type="submission" date="2023-12" db="EMBL/GenBank/DDBJ databases">
        <title>the genome sequence of Hyalangium sp. s54d21.</title>
        <authorList>
            <person name="Zhang X."/>
        </authorList>
    </citation>
    <scope>NUCLEOTIDE SEQUENCE [LARGE SCALE GENOMIC DNA]</scope>
    <source>
        <strain evidence="4">s54d21</strain>
    </source>
</reference>
<evidence type="ECO:0000313" key="4">
    <source>
        <dbReference type="Proteomes" id="UP001291309"/>
    </source>
</evidence>
<comment type="caution">
    <text evidence="3">The sequence shown here is derived from an EMBL/GenBank/DDBJ whole genome shotgun (WGS) entry which is preliminary data.</text>
</comment>
<protein>
    <submittedName>
        <fullName evidence="3">TadE/TadG family type IV pilus assembly protein</fullName>
    </submittedName>
</protein>
<feature type="domain" description="TadE-like" evidence="2">
    <location>
        <begin position="2"/>
        <end position="41"/>
    </location>
</feature>
<keyword evidence="1" id="KW-1133">Transmembrane helix</keyword>
<feature type="transmembrane region" description="Helical" evidence="1">
    <location>
        <begin position="181"/>
        <end position="201"/>
    </location>
</feature>
<dbReference type="InterPro" id="IPR012495">
    <property type="entry name" value="TadE-like_dom"/>
</dbReference>
<sequence>MAVEAALTMPLFVFLILGILQLGLTSQARVMAKYAAYRAARVGALNHADPEAIEAAAILHLMPVLVGNDEVIMPTSSSTDVIAKFNVFAQAGGIGNRLGATGLKQVKTVICGPTQAEFGVGGQRQLARVDQSTLNGRGSSNEVDFDDPFVQSGPDNFYAGASGADALRRFNRMRLRVQVQLLYRMPIPFANMIITKAYLGLQMPSVMMMPQENKDPISRYVPQTYANVKRAHDLGIYVVPINAGYAMRMQSNMFLSRFRPPARNECSHYGQGKQSL</sequence>
<keyword evidence="4" id="KW-1185">Reference proteome</keyword>